<dbReference type="EMBL" id="WTYV01000007">
    <property type="protein sequence ID" value="MXO73029.1"/>
    <property type="molecule type" value="Genomic_DNA"/>
</dbReference>
<protein>
    <recommendedName>
        <fullName evidence="1">ER-bound oxygenase mpaB/mpaB'/Rubber oxygenase catalytic domain-containing protein</fullName>
    </recommendedName>
</protein>
<keyword evidence="3" id="KW-1185">Reference proteome</keyword>
<dbReference type="Pfam" id="PF09995">
    <property type="entry name" value="MPAB_Lcp_cat"/>
    <property type="match status" value="1"/>
</dbReference>
<proteinExistence type="predicted"/>
<reference evidence="2 3" key="1">
    <citation type="submission" date="2019-12" db="EMBL/GenBank/DDBJ databases">
        <title>Genomic-based taxomic classification of the family Erythrobacteraceae.</title>
        <authorList>
            <person name="Xu L."/>
        </authorList>
    </citation>
    <scope>NUCLEOTIDE SEQUENCE [LARGE SCALE GENOMIC DNA]</scope>
    <source>
        <strain evidence="2 3">M0322</strain>
    </source>
</reference>
<evidence type="ECO:0000259" key="1">
    <source>
        <dbReference type="Pfam" id="PF09995"/>
    </source>
</evidence>
<dbReference type="OrthoDB" id="836517at2"/>
<dbReference type="GO" id="GO:0016491">
    <property type="term" value="F:oxidoreductase activity"/>
    <property type="evidence" value="ECO:0007669"/>
    <property type="project" value="InterPro"/>
</dbReference>
<dbReference type="InterPro" id="IPR018713">
    <property type="entry name" value="MPAB/Lcp_cat_dom"/>
</dbReference>
<name>A0A844YZP1_9SPHN</name>
<dbReference type="Proteomes" id="UP000466966">
    <property type="component" value="Unassembled WGS sequence"/>
</dbReference>
<accession>A0A844YZP1</accession>
<evidence type="ECO:0000313" key="3">
    <source>
        <dbReference type="Proteomes" id="UP000466966"/>
    </source>
</evidence>
<gene>
    <name evidence="2" type="ORF">GRI99_15470</name>
</gene>
<organism evidence="2 3">
    <name type="scientific">Alteraurantiacibacter buctensis</name>
    <dbReference type="NCBI Taxonomy" id="1503981"/>
    <lineage>
        <taxon>Bacteria</taxon>
        <taxon>Pseudomonadati</taxon>
        <taxon>Pseudomonadota</taxon>
        <taxon>Alphaproteobacteria</taxon>
        <taxon>Sphingomonadales</taxon>
        <taxon>Erythrobacteraceae</taxon>
        <taxon>Alteraurantiacibacter</taxon>
    </lineage>
</organism>
<comment type="caution">
    <text evidence="2">The sequence shown here is derived from an EMBL/GenBank/DDBJ whole genome shotgun (WGS) entry which is preliminary data.</text>
</comment>
<feature type="domain" description="ER-bound oxygenase mpaB/mpaB'/Rubber oxygenase catalytic" evidence="1">
    <location>
        <begin position="45"/>
        <end position="248"/>
    </location>
</feature>
<sequence>MGRGWRWIDRRIADLDPEVDYVEIVQLTNLYRMNRFVAHWGFAAGSPVAGINPAATDQVWRDGNSTSAKAPHKRVEDSNGHLLSWLEHGPDHEATRISIEMVNQYHAHFGKGTTSGLGDPEEYVFIMCLNATLLHTLQRRLGFAGFSPKEQRATQLAWARIAQHFRLATDGSPVLNHTPFPDSFDGMLRLVDDWIDRPWPESQSGHSYTTQQMEHFARTWFPKPLWPLGRAIVSTFLPPQVRRVQRIATPNLLLRTLAVGLMKSAFFFSTRIAPDPTVSYLDRRRMLAAADRDKPSEVDVTIHRKLARHEGGLQGMCPHAPAFHHD</sequence>
<dbReference type="AlphaFoldDB" id="A0A844YZP1"/>
<evidence type="ECO:0000313" key="2">
    <source>
        <dbReference type="EMBL" id="MXO73029.1"/>
    </source>
</evidence>
<dbReference type="RefSeq" id="WP_160772963.1">
    <property type="nucleotide sequence ID" value="NZ_WTYV01000007.1"/>
</dbReference>